<proteinExistence type="predicted"/>
<keyword evidence="11" id="KW-1185">Reference proteome</keyword>
<evidence type="ECO:0000256" key="3">
    <source>
        <dbReference type="ARBA" id="ARBA00022676"/>
    </source>
</evidence>
<feature type="transmembrane region" description="Helical" evidence="8">
    <location>
        <begin position="116"/>
        <end position="136"/>
    </location>
</feature>
<feature type="transmembrane region" description="Helical" evidence="8">
    <location>
        <begin position="86"/>
        <end position="104"/>
    </location>
</feature>
<accession>A0ABU0DJ13</accession>
<evidence type="ECO:0000256" key="7">
    <source>
        <dbReference type="ARBA" id="ARBA00023136"/>
    </source>
</evidence>
<reference evidence="10 11" key="1">
    <citation type="submission" date="2023-07" db="EMBL/GenBank/DDBJ databases">
        <title>Genomic Encyclopedia of Type Strains, Phase IV (KMG-IV): sequencing the most valuable type-strain genomes for metagenomic binning, comparative biology and taxonomic classification.</title>
        <authorList>
            <person name="Goeker M."/>
        </authorList>
    </citation>
    <scope>NUCLEOTIDE SEQUENCE [LARGE SCALE GENOMIC DNA]</scope>
    <source>
        <strain evidence="10 11">DSM 1277</strain>
    </source>
</reference>
<evidence type="ECO:0000256" key="5">
    <source>
        <dbReference type="ARBA" id="ARBA00022692"/>
    </source>
</evidence>
<dbReference type="PANTHER" id="PTHR33908:SF11">
    <property type="entry name" value="MEMBRANE PROTEIN"/>
    <property type="match status" value="1"/>
</dbReference>
<feature type="transmembrane region" description="Helical" evidence="8">
    <location>
        <begin position="207"/>
        <end position="226"/>
    </location>
</feature>
<gene>
    <name evidence="10" type="ORF">J2S76_002858</name>
</gene>
<evidence type="ECO:0000259" key="9">
    <source>
        <dbReference type="Pfam" id="PF13231"/>
    </source>
</evidence>
<keyword evidence="4" id="KW-0808">Transferase</keyword>
<keyword evidence="7 8" id="KW-0472">Membrane</keyword>
<dbReference type="InterPro" id="IPR050297">
    <property type="entry name" value="LipidA_mod_glycosyltrf_83"/>
</dbReference>
<feature type="transmembrane region" description="Helical" evidence="8">
    <location>
        <begin position="289"/>
        <end position="309"/>
    </location>
</feature>
<dbReference type="Proteomes" id="UP001238467">
    <property type="component" value="Unassembled WGS sequence"/>
</dbReference>
<evidence type="ECO:0000256" key="4">
    <source>
        <dbReference type="ARBA" id="ARBA00022679"/>
    </source>
</evidence>
<evidence type="ECO:0000256" key="6">
    <source>
        <dbReference type="ARBA" id="ARBA00022989"/>
    </source>
</evidence>
<name>A0ABU0DJ13_9HYPH</name>
<feature type="transmembrane region" description="Helical" evidence="8">
    <location>
        <begin position="25"/>
        <end position="46"/>
    </location>
</feature>
<feature type="transmembrane region" description="Helical" evidence="8">
    <location>
        <begin position="181"/>
        <end position="200"/>
    </location>
</feature>
<comment type="subcellular location">
    <subcellularLocation>
        <location evidence="1">Cell membrane</location>
        <topology evidence="1">Multi-pass membrane protein</topology>
    </subcellularLocation>
</comment>
<keyword evidence="2" id="KW-1003">Cell membrane</keyword>
<sequence>MSTLSAGQAPSPISSSAVDIATRGALALIGLMLVWRLVLAAFVPLVPDEAYYALWAQGLSAGYVDHPPMIAFFIRAGQMLLGDTPLGVRLFSVLAALPASWFVWRAAEELLEDRRAGALAAVLFNATIFGFLGMTLATPDAPLALFCAAMVWCAARLVRAPRPLWWLAMGLATGLAAQSKYSGVMLAGAFSLAVLALAPLRRQLLTPWPWLAALLALLVFLPNIVWNATHDWATLTKQGGRVTAQAPFRPGFLPEFVGSQIGLATPLIFLFAVLGLLPRRAAAAFRPGGGRALVLILLFVPLAYFAVHALRSRVEGNWVGFLYPLVAIAAAAGMLAPAGSGWVGRNLPGLARATLPLAFGLILALGIHALFVPTTLAGNKDAVLRMTRGWPEFAAEIDARRRAIGASAILTNDYQMTAMLKRELPGVTVQQFDERQRYAFMDEPEALSLPGPLLLVLSTFRSFNDITGAFGGREDLGEVSRRFRDVTMPPVRLFRLDPVETPAPAATAPPAP</sequence>
<keyword evidence="3" id="KW-0328">Glycosyltransferase</keyword>
<feature type="domain" description="Glycosyltransferase RgtA/B/C/D-like" evidence="9">
    <location>
        <begin position="65"/>
        <end position="226"/>
    </location>
</feature>
<evidence type="ECO:0000256" key="2">
    <source>
        <dbReference type="ARBA" id="ARBA00022475"/>
    </source>
</evidence>
<evidence type="ECO:0000256" key="8">
    <source>
        <dbReference type="SAM" id="Phobius"/>
    </source>
</evidence>
<dbReference type="PANTHER" id="PTHR33908">
    <property type="entry name" value="MANNOSYLTRANSFERASE YKCB-RELATED"/>
    <property type="match status" value="1"/>
</dbReference>
<organism evidence="10 11">
    <name type="scientific">Ancylobacter vacuolatus</name>
    <dbReference type="NCBI Taxonomy" id="223389"/>
    <lineage>
        <taxon>Bacteria</taxon>
        <taxon>Pseudomonadati</taxon>
        <taxon>Pseudomonadota</taxon>
        <taxon>Alphaproteobacteria</taxon>
        <taxon>Hyphomicrobiales</taxon>
        <taxon>Xanthobacteraceae</taxon>
        <taxon>Ancylobacter</taxon>
    </lineage>
</organism>
<evidence type="ECO:0000313" key="11">
    <source>
        <dbReference type="Proteomes" id="UP001238467"/>
    </source>
</evidence>
<dbReference type="RefSeq" id="WP_307061241.1">
    <property type="nucleotide sequence ID" value="NZ_JAUSUH010000006.1"/>
</dbReference>
<evidence type="ECO:0000256" key="1">
    <source>
        <dbReference type="ARBA" id="ARBA00004651"/>
    </source>
</evidence>
<feature type="transmembrane region" description="Helical" evidence="8">
    <location>
        <begin position="257"/>
        <end position="277"/>
    </location>
</feature>
<dbReference type="EMBL" id="JAUSUH010000006">
    <property type="protein sequence ID" value="MDQ0348427.1"/>
    <property type="molecule type" value="Genomic_DNA"/>
</dbReference>
<protein>
    <submittedName>
        <fullName evidence="10">4-amino-4-deoxy-L-arabinose transferase-like glycosyltransferase</fullName>
    </submittedName>
</protein>
<dbReference type="Pfam" id="PF13231">
    <property type="entry name" value="PMT_2"/>
    <property type="match status" value="1"/>
</dbReference>
<dbReference type="InterPro" id="IPR038731">
    <property type="entry name" value="RgtA/B/C-like"/>
</dbReference>
<keyword evidence="6 8" id="KW-1133">Transmembrane helix</keyword>
<evidence type="ECO:0000313" key="10">
    <source>
        <dbReference type="EMBL" id="MDQ0348427.1"/>
    </source>
</evidence>
<feature type="transmembrane region" description="Helical" evidence="8">
    <location>
        <begin position="321"/>
        <end position="343"/>
    </location>
</feature>
<keyword evidence="5 8" id="KW-0812">Transmembrane</keyword>
<comment type="caution">
    <text evidence="10">The sequence shown here is derived from an EMBL/GenBank/DDBJ whole genome shotgun (WGS) entry which is preliminary data.</text>
</comment>
<feature type="transmembrane region" description="Helical" evidence="8">
    <location>
        <begin position="355"/>
        <end position="376"/>
    </location>
</feature>